<accession>A0A518KCI3</accession>
<dbReference type="InterPro" id="IPR050491">
    <property type="entry name" value="AmpC-like"/>
</dbReference>
<feature type="domain" description="Beta-lactamase-related" evidence="1">
    <location>
        <begin position="61"/>
        <end position="425"/>
    </location>
</feature>
<name>A0A518KCI3_9BACT</name>
<dbReference type="SUPFAM" id="SSF56601">
    <property type="entry name" value="beta-lactamase/transpeptidase-like"/>
    <property type="match status" value="1"/>
</dbReference>
<dbReference type="InterPro" id="IPR001466">
    <property type="entry name" value="Beta-lactam-related"/>
</dbReference>
<gene>
    <name evidence="2" type="primary">pbpE_3</name>
    <name evidence="2" type="ORF">Spa11_37280</name>
</gene>
<evidence type="ECO:0000259" key="1">
    <source>
        <dbReference type="Pfam" id="PF00144"/>
    </source>
</evidence>
<protein>
    <submittedName>
        <fullName evidence="2">Penicillin-binding protein 4</fullName>
    </submittedName>
</protein>
<dbReference type="KEGG" id="bmei:Spa11_37280"/>
<dbReference type="Pfam" id="PF00144">
    <property type="entry name" value="Beta-lactamase"/>
    <property type="match status" value="1"/>
</dbReference>
<organism evidence="2 3">
    <name type="scientific">Botrimarina mediterranea</name>
    <dbReference type="NCBI Taxonomy" id="2528022"/>
    <lineage>
        <taxon>Bacteria</taxon>
        <taxon>Pseudomonadati</taxon>
        <taxon>Planctomycetota</taxon>
        <taxon>Planctomycetia</taxon>
        <taxon>Pirellulales</taxon>
        <taxon>Lacipirellulaceae</taxon>
        <taxon>Botrimarina</taxon>
    </lineage>
</organism>
<dbReference type="InterPro" id="IPR012338">
    <property type="entry name" value="Beta-lactam/transpept-like"/>
</dbReference>
<evidence type="ECO:0000313" key="2">
    <source>
        <dbReference type="EMBL" id="QDV75510.1"/>
    </source>
</evidence>
<evidence type="ECO:0000313" key="3">
    <source>
        <dbReference type="Proteomes" id="UP000316426"/>
    </source>
</evidence>
<dbReference type="Proteomes" id="UP000316426">
    <property type="component" value="Chromosome"/>
</dbReference>
<dbReference type="AlphaFoldDB" id="A0A518KCI3"/>
<sequence>MQTIRTLITIGLVATAAALRGDENTISIPPEPPGGTVYQRVKQMLPPHVGCAVMVFGKGASGKPIVFKHGYGACRYQIEDGSKPEPITPATTFRVASFTKVLTAAAVLKLVDDEKLLLEDSALKWLPGLPETFRPVTIGMMLDHTSGLPPYHGLLNIQQLPEATDLNVLRTLSRLPDAALTSMHPRTTYNNTAYVLLGLVVQQASGQPFADYLRDEVLHPAGMEGSLLFVEGLNSPPNRAFGHQPGPDIVVQQTRQRLQQMIALRERIAQQQAQPNAAIEQQILMAQRQLAAVPDNADWHEEDQGPYTRLGGDGALYTSLNDLEAFLHAVRDRKVPLSEAGYDLWMTPRVSPPENDGFGDSRRGRTYACGWMVDERLGEPRYSHRGATKGFRQTIQWLPENDRAVVVLMNSVPPGPEGPESWDDALIEALGERVMQVVLGE</sequence>
<dbReference type="PANTHER" id="PTHR46825:SF9">
    <property type="entry name" value="BETA-LACTAMASE-RELATED DOMAIN-CONTAINING PROTEIN"/>
    <property type="match status" value="1"/>
</dbReference>
<dbReference type="PANTHER" id="PTHR46825">
    <property type="entry name" value="D-ALANYL-D-ALANINE-CARBOXYPEPTIDASE/ENDOPEPTIDASE AMPH"/>
    <property type="match status" value="1"/>
</dbReference>
<dbReference type="Gene3D" id="3.40.710.10">
    <property type="entry name" value="DD-peptidase/beta-lactamase superfamily"/>
    <property type="match status" value="2"/>
</dbReference>
<dbReference type="RefSeq" id="WP_145114852.1">
    <property type="nucleotide sequence ID" value="NZ_CP036349.1"/>
</dbReference>
<proteinExistence type="predicted"/>
<dbReference type="EMBL" id="CP036349">
    <property type="protein sequence ID" value="QDV75510.1"/>
    <property type="molecule type" value="Genomic_DNA"/>
</dbReference>
<keyword evidence="3" id="KW-1185">Reference proteome</keyword>
<reference evidence="2 3" key="1">
    <citation type="submission" date="2019-02" db="EMBL/GenBank/DDBJ databases">
        <title>Deep-cultivation of Planctomycetes and their phenomic and genomic characterization uncovers novel biology.</title>
        <authorList>
            <person name="Wiegand S."/>
            <person name="Jogler M."/>
            <person name="Boedeker C."/>
            <person name="Pinto D."/>
            <person name="Vollmers J."/>
            <person name="Rivas-Marin E."/>
            <person name="Kohn T."/>
            <person name="Peeters S.H."/>
            <person name="Heuer A."/>
            <person name="Rast P."/>
            <person name="Oberbeckmann S."/>
            <person name="Bunk B."/>
            <person name="Jeske O."/>
            <person name="Meyerdierks A."/>
            <person name="Storesund J.E."/>
            <person name="Kallscheuer N."/>
            <person name="Luecker S."/>
            <person name="Lage O.M."/>
            <person name="Pohl T."/>
            <person name="Merkel B.J."/>
            <person name="Hornburger P."/>
            <person name="Mueller R.-W."/>
            <person name="Bruemmer F."/>
            <person name="Labrenz M."/>
            <person name="Spormann A.M."/>
            <person name="Op den Camp H."/>
            <person name="Overmann J."/>
            <person name="Amann R."/>
            <person name="Jetten M.S.M."/>
            <person name="Mascher T."/>
            <person name="Medema M.H."/>
            <person name="Devos D.P."/>
            <person name="Kaster A.-K."/>
            <person name="Ovreas L."/>
            <person name="Rohde M."/>
            <person name="Galperin M.Y."/>
            <person name="Jogler C."/>
        </authorList>
    </citation>
    <scope>NUCLEOTIDE SEQUENCE [LARGE SCALE GENOMIC DNA]</scope>
    <source>
        <strain evidence="2 3">Spa11</strain>
    </source>
</reference>